<dbReference type="InterPro" id="IPR038933">
    <property type="entry name" value="Ovate"/>
</dbReference>
<keyword evidence="10" id="KW-1185">Reference proteome</keyword>
<evidence type="ECO:0000256" key="1">
    <source>
        <dbReference type="ARBA" id="ARBA00004123"/>
    </source>
</evidence>
<reference evidence="9" key="1">
    <citation type="submission" date="2022-07" db="EMBL/GenBank/DDBJ databases">
        <authorList>
            <person name="Macas J."/>
            <person name="Novak P."/>
            <person name="Neumann P."/>
        </authorList>
    </citation>
    <scope>NUCLEOTIDE SEQUENCE</scope>
</reference>
<keyword evidence="5 6" id="KW-0539">Nucleus</keyword>
<proteinExistence type="predicted"/>
<accession>A0A9P0ZTW7</accession>
<dbReference type="Pfam" id="PF04844">
    <property type="entry name" value="Ovate"/>
    <property type="match status" value="1"/>
</dbReference>
<dbReference type="Proteomes" id="UP001152484">
    <property type="component" value="Unassembled WGS sequence"/>
</dbReference>
<keyword evidence="4 6" id="KW-0804">Transcription</keyword>
<feature type="compositionally biased region" description="Basic and acidic residues" evidence="7">
    <location>
        <begin position="127"/>
        <end position="140"/>
    </location>
</feature>
<evidence type="ECO:0000256" key="2">
    <source>
        <dbReference type="ARBA" id="ARBA00022491"/>
    </source>
</evidence>
<dbReference type="GO" id="GO:0005634">
    <property type="term" value="C:nucleus"/>
    <property type="evidence" value="ECO:0007669"/>
    <property type="project" value="UniProtKB-SubCell"/>
</dbReference>
<comment type="caution">
    <text evidence="9">The sequence shown here is derived from an EMBL/GenBank/DDBJ whole genome shotgun (WGS) entry which is preliminary data.</text>
</comment>
<dbReference type="PANTHER" id="PTHR33057:SF26">
    <property type="entry name" value="TRANSCRIPTION REPRESSOR OFP13"/>
    <property type="match status" value="1"/>
</dbReference>
<evidence type="ECO:0000313" key="9">
    <source>
        <dbReference type="EMBL" id="CAH9111558.1"/>
    </source>
</evidence>
<keyword evidence="2 6" id="KW-0678">Repressor</keyword>
<feature type="compositionally biased region" description="Low complexity" evidence="7">
    <location>
        <begin position="241"/>
        <end position="254"/>
    </location>
</feature>
<sequence length="261" mass="28587">MAKKKMMKLHILPSVFNKNREREENLNSWQWNSCTNAKTLSFRSNAAVSGGDAMFKTVNSVYLDRSDGVETPETWFTNSTSESASFSTESDDEQIIITGVRSDRLFFDRGGTSSSIAKPEPLPENQENVKKQREEEKDVGDVGPPFEESVMVSMDSDDPYLDFKKSMAEMVVSSGINDWDSLQELLGWYLKMNSKMNHGVIVRAFMDLLVGLISPPSCSSSCCSPSSSANAVRTSYSSAASCLSSPANSPLSSLVGRSHGG</sequence>
<evidence type="ECO:0000259" key="8">
    <source>
        <dbReference type="PROSITE" id="PS51754"/>
    </source>
</evidence>
<dbReference type="PANTHER" id="PTHR33057">
    <property type="entry name" value="TRANSCRIPTION REPRESSOR OFP7-RELATED"/>
    <property type="match status" value="1"/>
</dbReference>
<dbReference type="EMBL" id="CAMAPE010000054">
    <property type="protein sequence ID" value="CAH9111558.1"/>
    <property type="molecule type" value="Genomic_DNA"/>
</dbReference>
<dbReference type="PROSITE" id="PS51754">
    <property type="entry name" value="OVATE"/>
    <property type="match status" value="1"/>
</dbReference>
<comment type="function">
    <text evidence="6">Transcriptional repressor that regulates multiple aspects of plant growth and development.</text>
</comment>
<feature type="domain" description="OVATE" evidence="8">
    <location>
        <begin position="152"/>
        <end position="211"/>
    </location>
</feature>
<dbReference type="AlphaFoldDB" id="A0A9P0ZTW7"/>
<evidence type="ECO:0000256" key="3">
    <source>
        <dbReference type="ARBA" id="ARBA00023015"/>
    </source>
</evidence>
<dbReference type="InterPro" id="IPR006458">
    <property type="entry name" value="Ovate_C"/>
</dbReference>
<feature type="region of interest" description="Disordered" evidence="7">
    <location>
        <begin position="241"/>
        <end position="261"/>
    </location>
</feature>
<gene>
    <name evidence="9" type="ORF">CEURO_LOCUS19304</name>
</gene>
<protein>
    <recommendedName>
        <fullName evidence="6">Transcription repressor</fullName>
    </recommendedName>
    <alternativeName>
        <fullName evidence="6">Ovate family protein</fullName>
    </alternativeName>
</protein>
<organism evidence="9 10">
    <name type="scientific">Cuscuta europaea</name>
    <name type="common">European dodder</name>
    <dbReference type="NCBI Taxonomy" id="41803"/>
    <lineage>
        <taxon>Eukaryota</taxon>
        <taxon>Viridiplantae</taxon>
        <taxon>Streptophyta</taxon>
        <taxon>Embryophyta</taxon>
        <taxon>Tracheophyta</taxon>
        <taxon>Spermatophyta</taxon>
        <taxon>Magnoliopsida</taxon>
        <taxon>eudicotyledons</taxon>
        <taxon>Gunneridae</taxon>
        <taxon>Pentapetalae</taxon>
        <taxon>asterids</taxon>
        <taxon>lamiids</taxon>
        <taxon>Solanales</taxon>
        <taxon>Convolvulaceae</taxon>
        <taxon>Cuscuteae</taxon>
        <taxon>Cuscuta</taxon>
        <taxon>Cuscuta subgen. Cuscuta</taxon>
    </lineage>
</organism>
<evidence type="ECO:0000256" key="5">
    <source>
        <dbReference type="ARBA" id="ARBA00023242"/>
    </source>
</evidence>
<dbReference type="OrthoDB" id="689823at2759"/>
<keyword evidence="3 6" id="KW-0805">Transcription regulation</keyword>
<name>A0A9P0ZTW7_CUSEU</name>
<feature type="region of interest" description="Disordered" evidence="7">
    <location>
        <begin position="113"/>
        <end position="146"/>
    </location>
</feature>
<evidence type="ECO:0000256" key="6">
    <source>
        <dbReference type="RuleBase" id="RU367028"/>
    </source>
</evidence>
<comment type="subcellular location">
    <subcellularLocation>
        <location evidence="1 6">Nucleus</location>
    </subcellularLocation>
</comment>
<dbReference type="GO" id="GO:0045892">
    <property type="term" value="P:negative regulation of DNA-templated transcription"/>
    <property type="evidence" value="ECO:0007669"/>
    <property type="project" value="UniProtKB-UniRule"/>
</dbReference>
<evidence type="ECO:0000313" key="10">
    <source>
        <dbReference type="Proteomes" id="UP001152484"/>
    </source>
</evidence>
<evidence type="ECO:0000256" key="4">
    <source>
        <dbReference type="ARBA" id="ARBA00023163"/>
    </source>
</evidence>
<dbReference type="NCBIfam" id="TIGR01568">
    <property type="entry name" value="A_thal_3678"/>
    <property type="match status" value="1"/>
</dbReference>
<evidence type="ECO:0000256" key="7">
    <source>
        <dbReference type="SAM" id="MobiDB-lite"/>
    </source>
</evidence>